<comment type="caution">
    <text evidence="1">The sequence shown here is derived from an EMBL/GenBank/DDBJ whole genome shotgun (WGS) entry which is preliminary data.</text>
</comment>
<evidence type="ECO:0000313" key="2">
    <source>
        <dbReference type="Proteomes" id="UP000192247"/>
    </source>
</evidence>
<feature type="non-terminal residue" evidence="1">
    <location>
        <position position="94"/>
    </location>
</feature>
<dbReference type="InParanoid" id="A0A1V9XGL3"/>
<keyword evidence="2" id="KW-1185">Reference proteome</keyword>
<dbReference type="EMBL" id="MNPL01011277">
    <property type="protein sequence ID" value="OQR72667.1"/>
    <property type="molecule type" value="Genomic_DNA"/>
</dbReference>
<name>A0A1V9XGL3_9ACAR</name>
<sequence length="94" mass="10036">WVEGDSGVVPFGLGTASLAGIDRHRWVSLHSGKLQELYSITGRSAVGGQSNGASSSRRASQATIVVAVEETDRCSALVRRGKGLYNERGREYSL</sequence>
<gene>
    <name evidence="1" type="ORF">BIW11_10238</name>
</gene>
<dbReference type="AlphaFoldDB" id="A0A1V9XGL3"/>
<dbReference type="Proteomes" id="UP000192247">
    <property type="component" value="Unassembled WGS sequence"/>
</dbReference>
<evidence type="ECO:0000313" key="1">
    <source>
        <dbReference type="EMBL" id="OQR72667.1"/>
    </source>
</evidence>
<reference evidence="1 2" key="1">
    <citation type="journal article" date="2017" name="Gigascience">
        <title>Draft genome of the honey bee ectoparasitic mite, Tropilaelaps mercedesae, is shaped by the parasitic life history.</title>
        <authorList>
            <person name="Dong X."/>
            <person name="Armstrong S.D."/>
            <person name="Xia D."/>
            <person name="Makepeace B.L."/>
            <person name="Darby A.C."/>
            <person name="Kadowaki T."/>
        </authorList>
    </citation>
    <scope>NUCLEOTIDE SEQUENCE [LARGE SCALE GENOMIC DNA]</scope>
    <source>
        <strain evidence="1">Wuxi-XJTLU</strain>
    </source>
</reference>
<protein>
    <submittedName>
        <fullName evidence="1">Uncharacterized protein</fullName>
    </submittedName>
</protein>
<organism evidence="1 2">
    <name type="scientific">Tropilaelaps mercedesae</name>
    <dbReference type="NCBI Taxonomy" id="418985"/>
    <lineage>
        <taxon>Eukaryota</taxon>
        <taxon>Metazoa</taxon>
        <taxon>Ecdysozoa</taxon>
        <taxon>Arthropoda</taxon>
        <taxon>Chelicerata</taxon>
        <taxon>Arachnida</taxon>
        <taxon>Acari</taxon>
        <taxon>Parasitiformes</taxon>
        <taxon>Mesostigmata</taxon>
        <taxon>Gamasina</taxon>
        <taxon>Dermanyssoidea</taxon>
        <taxon>Laelapidae</taxon>
        <taxon>Tropilaelaps</taxon>
    </lineage>
</organism>
<proteinExistence type="predicted"/>
<accession>A0A1V9XGL3</accession>
<feature type="non-terminal residue" evidence="1">
    <location>
        <position position="1"/>
    </location>
</feature>